<keyword evidence="1" id="KW-0812">Transmembrane</keyword>
<name>A0ABW5J1L4_9BACT</name>
<dbReference type="Proteomes" id="UP001597510">
    <property type="component" value="Unassembled WGS sequence"/>
</dbReference>
<proteinExistence type="predicted"/>
<feature type="transmembrane region" description="Helical" evidence="1">
    <location>
        <begin position="6"/>
        <end position="29"/>
    </location>
</feature>
<dbReference type="RefSeq" id="WP_340236541.1">
    <property type="nucleotide sequence ID" value="NZ_JBBEWC010000006.1"/>
</dbReference>
<comment type="caution">
    <text evidence="2">The sequence shown here is derived from an EMBL/GenBank/DDBJ whole genome shotgun (WGS) entry which is preliminary data.</text>
</comment>
<organism evidence="2 3">
    <name type="scientific">Emticicia soli</name>
    <dbReference type="NCBI Taxonomy" id="2027878"/>
    <lineage>
        <taxon>Bacteria</taxon>
        <taxon>Pseudomonadati</taxon>
        <taxon>Bacteroidota</taxon>
        <taxon>Cytophagia</taxon>
        <taxon>Cytophagales</taxon>
        <taxon>Leadbetterellaceae</taxon>
        <taxon>Emticicia</taxon>
    </lineage>
</organism>
<gene>
    <name evidence="2" type="ORF">ACFSR2_02000</name>
</gene>
<keyword evidence="3" id="KW-1185">Reference proteome</keyword>
<accession>A0ABW5J1L4</accession>
<keyword evidence="1" id="KW-1133">Transmembrane helix</keyword>
<evidence type="ECO:0000313" key="3">
    <source>
        <dbReference type="Proteomes" id="UP001597510"/>
    </source>
</evidence>
<evidence type="ECO:0000313" key="2">
    <source>
        <dbReference type="EMBL" id="MFD2519638.1"/>
    </source>
</evidence>
<protein>
    <submittedName>
        <fullName evidence="2">Uncharacterized protein</fullName>
    </submittedName>
</protein>
<reference evidence="3" key="1">
    <citation type="journal article" date="2019" name="Int. J. Syst. Evol. Microbiol.">
        <title>The Global Catalogue of Microorganisms (GCM) 10K type strain sequencing project: providing services to taxonomists for standard genome sequencing and annotation.</title>
        <authorList>
            <consortium name="The Broad Institute Genomics Platform"/>
            <consortium name="The Broad Institute Genome Sequencing Center for Infectious Disease"/>
            <person name="Wu L."/>
            <person name="Ma J."/>
        </authorList>
    </citation>
    <scope>NUCLEOTIDE SEQUENCE [LARGE SCALE GENOMIC DNA]</scope>
    <source>
        <strain evidence="3">KCTC 52344</strain>
    </source>
</reference>
<keyword evidence="1" id="KW-0472">Membrane</keyword>
<dbReference type="EMBL" id="JBHULC010000003">
    <property type="protein sequence ID" value="MFD2519638.1"/>
    <property type="molecule type" value="Genomic_DNA"/>
</dbReference>
<sequence>MSHFFVLLIQIPYVILSLICGISVIISNWNEYVVNRKQTKAVYMLLESTEVETEPDMDFAPMAA</sequence>
<evidence type="ECO:0000256" key="1">
    <source>
        <dbReference type="SAM" id="Phobius"/>
    </source>
</evidence>